<evidence type="ECO:0000256" key="4">
    <source>
        <dbReference type="ARBA" id="ARBA00022679"/>
    </source>
</evidence>
<keyword evidence="7" id="KW-0812">Transmembrane</keyword>
<dbReference type="PANTHER" id="PTHR48090">
    <property type="entry name" value="UNDECAPRENYL-PHOSPHATE 4-DEOXY-4-FORMAMIDO-L-ARABINOSE TRANSFERASE-RELATED"/>
    <property type="match status" value="1"/>
</dbReference>
<dbReference type="EMBL" id="JAYGJQ010000002">
    <property type="protein sequence ID" value="MEA9357179.1"/>
    <property type="molecule type" value="Genomic_DNA"/>
</dbReference>
<reference evidence="10 11" key="1">
    <citation type="submission" date="2023-11" db="EMBL/GenBank/DDBJ databases">
        <title>A Novel Polar Bacteriovorax (B. antarcticus) Isolated from the Biocrust in Antarctica.</title>
        <authorList>
            <person name="Mun W."/>
            <person name="Choi S.Y."/>
            <person name="Mitchell R.J."/>
        </authorList>
    </citation>
    <scope>NUCLEOTIDE SEQUENCE [LARGE SCALE GENOMIC DNA]</scope>
    <source>
        <strain evidence="10 11">PP10</strain>
    </source>
</reference>
<gene>
    <name evidence="10" type="ORF">SHI21_13220</name>
</gene>
<keyword evidence="4" id="KW-0808">Transferase</keyword>
<dbReference type="Pfam" id="PF03279">
    <property type="entry name" value="Lip_A_acyltrans"/>
    <property type="match status" value="1"/>
</dbReference>
<dbReference type="PANTHER" id="PTHR48090:SF7">
    <property type="entry name" value="RFBJ PROTEIN"/>
    <property type="match status" value="1"/>
</dbReference>
<feature type="domain" description="DUF2062" evidence="9">
    <location>
        <begin position="239"/>
        <end position="365"/>
    </location>
</feature>
<keyword evidence="6" id="KW-0012">Acyltransferase</keyword>
<keyword evidence="7" id="KW-1133">Transmembrane helix</keyword>
<dbReference type="Pfam" id="PF09835">
    <property type="entry name" value="DUF2062"/>
    <property type="match status" value="1"/>
</dbReference>
<dbReference type="InterPro" id="IPR050256">
    <property type="entry name" value="Glycosyltransferase_2"/>
</dbReference>
<evidence type="ECO:0000256" key="7">
    <source>
        <dbReference type="SAM" id="Phobius"/>
    </source>
</evidence>
<dbReference type="Proteomes" id="UP001302274">
    <property type="component" value="Unassembled WGS sequence"/>
</dbReference>
<evidence type="ECO:0000259" key="9">
    <source>
        <dbReference type="Pfam" id="PF09835"/>
    </source>
</evidence>
<sequence>MIVRCLVCIPTYNNSGSIVAVVKETLTLSHLPVLVIDDGSDTPVIDLLRQDSSLIPHLDSLHLTVHRFSENKGKGAAIQQAFKLALAMNFTHIITMDGDAQHKASDLPVLLDAIVTSPWAMIIGKRKLDGVHVPGSSKFGRAFSNFWVKYQTDQTIEDSQSGFRAYPIFYVQHLKFYTKKYDFEIEVLIRLLWNKVEVKEVGIDVYYPPPEERVSHFDKFRDNVKISLLNTVLVIVSLLKSNISRGKIIASMSIGVFIGVMPIYGFQVFAAALVSFLFRLNFPLMFLAGNISLPPLIPIWTFISLKIGSKIIETPIIFSLDEHIVENAKNFFATLFVGSIILGLALAAITGLLTFVVTKKRGRKKAWTGKTRGGRFGNFFMRQMTTHFGPKTAYFFLYFICPYFYLCAPKAVISHNQYFKILYPHVGFFKRQVLVMKTFFKLGQVLIDNIYTANKGYALFTLNRTGRHHLEQTLVHKKGLILVGAHVGGWIFSAKTFDIDTSENLKLPPINVVEFNTGAGQNSQNKIENSKLKFIQNSDIEAIFKINHALFQNEAVIFMGDRVTNHNTELILFFGKLAAIDSTPFKIALAKKSPLSFTLGFKGKNQSYDLFITDPLMPEDFLVKGKQMALIEMATKYTETLEHFLKIYPTQWFNFFPFWSALPSEEALANSKKSTHY</sequence>
<name>A0ABU5VXY6_9BACT</name>
<dbReference type="InterPro" id="IPR018639">
    <property type="entry name" value="DUF2062"/>
</dbReference>
<evidence type="ECO:0000256" key="3">
    <source>
        <dbReference type="ARBA" id="ARBA00022519"/>
    </source>
</evidence>
<evidence type="ECO:0000313" key="10">
    <source>
        <dbReference type="EMBL" id="MEA9357179.1"/>
    </source>
</evidence>
<keyword evidence="2" id="KW-1003">Cell membrane</keyword>
<dbReference type="InterPro" id="IPR029044">
    <property type="entry name" value="Nucleotide-diphossugar_trans"/>
</dbReference>
<proteinExistence type="predicted"/>
<evidence type="ECO:0000256" key="6">
    <source>
        <dbReference type="ARBA" id="ARBA00023315"/>
    </source>
</evidence>
<feature type="transmembrane region" description="Helical" evidence="7">
    <location>
        <begin position="388"/>
        <end position="406"/>
    </location>
</feature>
<feature type="domain" description="Glycosyltransferase 2-like" evidence="8">
    <location>
        <begin position="7"/>
        <end position="132"/>
    </location>
</feature>
<feature type="transmembrane region" description="Helical" evidence="7">
    <location>
        <begin position="255"/>
        <end position="278"/>
    </location>
</feature>
<organism evidence="10 11">
    <name type="scientific">Bacteriovorax antarcticus</name>
    <dbReference type="NCBI Taxonomy" id="3088717"/>
    <lineage>
        <taxon>Bacteria</taxon>
        <taxon>Pseudomonadati</taxon>
        <taxon>Bdellovibrionota</taxon>
        <taxon>Bacteriovoracia</taxon>
        <taxon>Bacteriovoracales</taxon>
        <taxon>Bacteriovoracaceae</taxon>
        <taxon>Bacteriovorax</taxon>
    </lineage>
</organism>
<evidence type="ECO:0000256" key="2">
    <source>
        <dbReference type="ARBA" id="ARBA00022475"/>
    </source>
</evidence>
<evidence type="ECO:0000259" key="8">
    <source>
        <dbReference type="Pfam" id="PF00535"/>
    </source>
</evidence>
<comment type="caution">
    <text evidence="10">The sequence shown here is derived from an EMBL/GenBank/DDBJ whole genome shotgun (WGS) entry which is preliminary data.</text>
</comment>
<evidence type="ECO:0000256" key="1">
    <source>
        <dbReference type="ARBA" id="ARBA00004533"/>
    </source>
</evidence>
<keyword evidence="5 7" id="KW-0472">Membrane</keyword>
<comment type="subcellular location">
    <subcellularLocation>
        <location evidence="1">Cell inner membrane</location>
    </subcellularLocation>
</comment>
<dbReference type="InterPro" id="IPR001173">
    <property type="entry name" value="Glyco_trans_2-like"/>
</dbReference>
<dbReference type="RefSeq" id="WP_323577074.1">
    <property type="nucleotide sequence ID" value="NZ_JAYGJQ010000002.1"/>
</dbReference>
<dbReference type="Pfam" id="PF00535">
    <property type="entry name" value="Glycos_transf_2"/>
    <property type="match status" value="1"/>
</dbReference>
<protein>
    <submittedName>
        <fullName evidence="10">DUF2062 domain-containing protein</fullName>
    </submittedName>
</protein>
<dbReference type="Gene3D" id="3.90.550.10">
    <property type="entry name" value="Spore Coat Polysaccharide Biosynthesis Protein SpsA, Chain A"/>
    <property type="match status" value="1"/>
</dbReference>
<keyword evidence="11" id="KW-1185">Reference proteome</keyword>
<evidence type="ECO:0000256" key="5">
    <source>
        <dbReference type="ARBA" id="ARBA00023136"/>
    </source>
</evidence>
<keyword evidence="3" id="KW-0997">Cell inner membrane</keyword>
<accession>A0ABU5VXY6</accession>
<dbReference type="InterPro" id="IPR004960">
    <property type="entry name" value="LipA_acyltrans"/>
</dbReference>
<feature type="transmembrane region" description="Helical" evidence="7">
    <location>
        <begin position="331"/>
        <end position="357"/>
    </location>
</feature>
<dbReference type="SUPFAM" id="SSF53448">
    <property type="entry name" value="Nucleotide-diphospho-sugar transferases"/>
    <property type="match status" value="1"/>
</dbReference>
<dbReference type="CDD" id="cd04179">
    <property type="entry name" value="DPM_DPG-synthase_like"/>
    <property type="match status" value="1"/>
</dbReference>
<evidence type="ECO:0000313" key="11">
    <source>
        <dbReference type="Proteomes" id="UP001302274"/>
    </source>
</evidence>